<protein>
    <submittedName>
        <fullName evidence="1">Uncharacterized protein</fullName>
    </submittedName>
</protein>
<gene>
    <name evidence="1" type="ORF">PG997_001492</name>
</gene>
<sequence length="149" mass="16495">MSIATRTILETLGHDRDSFDPPTGPVYSANDKPAISPSQVPTNRPAHAAAHGAIHGWLNALPSSFVDVPAETDTANQYEYSNQLLALIRHSRKIVPLGNLFTLDSKLQDVPWDNMKMQMLSNLDHLPPLIMALQAISMPLLDTMTFYFL</sequence>
<dbReference type="RefSeq" id="XP_066675580.1">
    <property type="nucleotide sequence ID" value="XM_066805807.1"/>
</dbReference>
<accession>A0ABR1XDU8</accession>
<evidence type="ECO:0000313" key="1">
    <source>
        <dbReference type="EMBL" id="KAK8094807.1"/>
    </source>
</evidence>
<proteinExistence type="predicted"/>
<dbReference type="EMBL" id="JAQQWN010000002">
    <property type="protein sequence ID" value="KAK8094807.1"/>
    <property type="molecule type" value="Genomic_DNA"/>
</dbReference>
<comment type="caution">
    <text evidence="1">The sequence shown here is derived from an EMBL/GenBank/DDBJ whole genome shotgun (WGS) entry which is preliminary data.</text>
</comment>
<organism evidence="1 2">
    <name type="scientific">Apiospora hydei</name>
    <dbReference type="NCBI Taxonomy" id="1337664"/>
    <lineage>
        <taxon>Eukaryota</taxon>
        <taxon>Fungi</taxon>
        <taxon>Dikarya</taxon>
        <taxon>Ascomycota</taxon>
        <taxon>Pezizomycotina</taxon>
        <taxon>Sordariomycetes</taxon>
        <taxon>Xylariomycetidae</taxon>
        <taxon>Amphisphaeriales</taxon>
        <taxon>Apiosporaceae</taxon>
        <taxon>Apiospora</taxon>
    </lineage>
</organism>
<reference evidence="1 2" key="1">
    <citation type="submission" date="2023-01" db="EMBL/GenBank/DDBJ databases">
        <title>Analysis of 21 Apiospora genomes using comparative genomics revels a genus with tremendous synthesis potential of carbohydrate active enzymes and secondary metabolites.</title>
        <authorList>
            <person name="Sorensen T."/>
        </authorList>
    </citation>
    <scope>NUCLEOTIDE SEQUENCE [LARGE SCALE GENOMIC DNA]</scope>
    <source>
        <strain evidence="1 2">CBS 114990</strain>
    </source>
</reference>
<dbReference type="GeneID" id="92038867"/>
<name>A0ABR1XDU8_9PEZI</name>
<keyword evidence="2" id="KW-1185">Reference proteome</keyword>
<dbReference type="Proteomes" id="UP001433268">
    <property type="component" value="Unassembled WGS sequence"/>
</dbReference>
<evidence type="ECO:0000313" key="2">
    <source>
        <dbReference type="Proteomes" id="UP001433268"/>
    </source>
</evidence>